<dbReference type="SUPFAM" id="SSF49464">
    <property type="entry name" value="Carboxypeptidase regulatory domain-like"/>
    <property type="match status" value="1"/>
</dbReference>
<evidence type="ECO:0000313" key="5">
    <source>
        <dbReference type="Proteomes" id="UP001595818"/>
    </source>
</evidence>
<dbReference type="RefSeq" id="WP_377065034.1">
    <property type="nucleotide sequence ID" value="NZ_JBHSJJ010000006.1"/>
</dbReference>
<comment type="caution">
    <text evidence="4">The sequence shown here is derived from an EMBL/GenBank/DDBJ whole genome shotgun (WGS) entry which is preliminary data.</text>
</comment>
<dbReference type="InterPro" id="IPR008969">
    <property type="entry name" value="CarboxyPept-like_regulatory"/>
</dbReference>
<evidence type="ECO:0000313" key="4">
    <source>
        <dbReference type="EMBL" id="MFC4872550.1"/>
    </source>
</evidence>
<evidence type="ECO:0000259" key="3">
    <source>
        <dbReference type="Pfam" id="PF14905"/>
    </source>
</evidence>
<accession>A0ABV9T1F1</accession>
<organism evidence="4 5">
    <name type="scientific">Negadavirga shengliensis</name>
    <dbReference type="NCBI Taxonomy" id="1389218"/>
    <lineage>
        <taxon>Bacteria</taxon>
        <taxon>Pseudomonadati</taxon>
        <taxon>Bacteroidota</taxon>
        <taxon>Cytophagia</taxon>
        <taxon>Cytophagales</taxon>
        <taxon>Cyclobacteriaceae</taxon>
        <taxon>Negadavirga</taxon>
    </lineage>
</organism>
<evidence type="ECO:0000256" key="2">
    <source>
        <dbReference type="SAM" id="SignalP"/>
    </source>
</evidence>
<evidence type="ECO:0000256" key="1">
    <source>
        <dbReference type="ARBA" id="ARBA00022729"/>
    </source>
</evidence>
<dbReference type="EMBL" id="JBHSJJ010000006">
    <property type="protein sequence ID" value="MFC4872550.1"/>
    <property type="molecule type" value="Genomic_DNA"/>
</dbReference>
<dbReference type="Proteomes" id="UP001595818">
    <property type="component" value="Unassembled WGS sequence"/>
</dbReference>
<feature type="signal peptide" evidence="2">
    <location>
        <begin position="1"/>
        <end position="20"/>
    </location>
</feature>
<feature type="chain" id="PRO_5045849576" evidence="2">
    <location>
        <begin position="21"/>
        <end position="915"/>
    </location>
</feature>
<protein>
    <submittedName>
        <fullName evidence="4">Outer membrane beta-barrel protein</fullName>
    </submittedName>
</protein>
<keyword evidence="5" id="KW-1185">Reference proteome</keyword>
<dbReference type="Pfam" id="PF14905">
    <property type="entry name" value="OMP_b-brl_3"/>
    <property type="match status" value="1"/>
</dbReference>
<proteinExistence type="predicted"/>
<dbReference type="Pfam" id="PF13715">
    <property type="entry name" value="CarbopepD_reg_2"/>
    <property type="match status" value="1"/>
</dbReference>
<sequence length="915" mass="104647">MYLKLPFLIFSVFIFSAAVGQEQYKGQIIDKQTREPLFGAYVFIKDDQGETLSSGYTDFDGNFQVKKPPLKEFVVELSFIGYRTFQEKRSASSGNNLGVFELVSDGQELETFEISAEAMTGEVRGDTVAFNANAYKTRPEADADELVRKMPGVVIQNGVIQVQGEDVQEILVDGRPFFGDNPAAALKNLPAEVIEKVEFLDRRSDEGQLTGFDDGETIKTINIITKPDKRAGRFGKFYGGYGTGDNYLAGGNMNFFNEARRLSILGLSNNINQQNFGADELGNLNNEDSRRGGGDDLTVGNMPGITNTNALGANFSDEYLDAKMKITGSYLFNDRDNVLHRRSSREYILPNDSLQLYNEERNNQSRTQSHRLSMRIDYDINERHAIIVRPRMGYDRRTALNVRDAMNLFDANTPINRNENTTASHRESWNVSNSFTYRYKFAKQGRALSTSVYTSTYDSKSNSDLVAVNQNFHTSQADSLIQDRENLYNSLYYSINLNYFEPLSEKSRLRFNYRVSNNMSDTFQEVLVQEQETGIINLDSALSNQFENSYKTQRAGMGYSFRNEKFSLFSNFEMQSALIDSDRIFPGFENTKRNFVNFLPRIVMNYQVGEYSNIRLDYNTQTTAPTIRQLQDVISNANPLQISNGNPELDQEFSHRLFTRFRRINPETNRSFMFFLYGNVREGFIGNETFIASKDTLIQEVLLPQGGQYNRPVNLDNYWFFRAYSSYGFPLRFMKSNLNINGGLRVNNRPGIINSRNNFNTNTTFSQGFVLSSNINERVDFNLSTRGNYNMVRSSLQQELENNFYTQTTRLDVFWNFIGGMFLGSSVNHQLYSGLGEDFDQGILLCNMDVGFRIPPSKKTEIKLTVFDLLNQNVSIDRNVTDVFVEDVRTQVLRQFIMLTVTYNLRRFGGYNMAM</sequence>
<feature type="domain" description="Outer membrane protein beta-barrel" evidence="3">
    <location>
        <begin position="440"/>
        <end position="805"/>
    </location>
</feature>
<name>A0ABV9T1F1_9BACT</name>
<reference evidence="5" key="1">
    <citation type="journal article" date="2019" name="Int. J. Syst. Evol. Microbiol.">
        <title>The Global Catalogue of Microorganisms (GCM) 10K type strain sequencing project: providing services to taxonomists for standard genome sequencing and annotation.</title>
        <authorList>
            <consortium name="The Broad Institute Genomics Platform"/>
            <consortium name="The Broad Institute Genome Sequencing Center for Infectious Disease"/>
            <person name="Wu L."/>
            <person name="Ma J."/>
        </authorList>
    </citation>
    <scope>NUCLEOTIDE SEQUENCE [LARGE SCALE GENOMIC DNA]</scope>
    <source>
        <strain evidence="5">CGMCC 4.7466</strain>
    </source>
</reference>
<dbReference type="InterPro" id="IPR039426">
    <property type="entry name" value="TonB-dep_rcpt-like"/>
</dbReference>
<keyword evidence="1 2" id="KW-0732">Signal</keyword>
<dbReference type="InterPro" id="IPR041700">
    <property type="entry name" value="OMP_b-brl_3"/>
</dbReference>
<dbReference type="PANTHER" id="PTHR30069">
    <property type="entry name" value="TONB-DEPENDENT OUTER MEMBRANE RECEPTOR"/>
    <property type="match status" value="1"/>
</dbReference>
<gene>
    <name evidence="4" type="ORF">ACFPFU_12710</name>
</gene>
<dbReference type="PANTHER" id="PTHR30069:SF29">
    <property type="entry name" value="HEMOGLOBIN AND HEMOGLOBIN-HAPTOGLOBIN-BINDING PROTEIN 1-RELATED"/>
    <property type="match status" value="1"/>
</dbReference>
<dbReference type="SUPFAM" id="SSF56935">
    <property type="entry name" value="Porins"/>
    <property type="match status" value="1"/>
</dbReference>